<dbReference type="Proteomes" id="UP000762676">
    <property type="component" value="Unassembled WGS sequence"/>
</dbReference>
<feature type="compositionally biased region" description="Polar residues" evidence="1">
    <location>
        <begin position="52"/>
        <end position="67"/>
    </location>
</feature>
<feature type="region of interest" description="Disordered" evidence="1">
    <location>
        <begin position="52"/>
        <end position="76"/>
    </location>
</feature>
<comment type="caution">
    <text evidence="2">The sequence shown here is derived from an EMBL/GenBank/DDBJ whole genome shotgun (WGS) entry which is preliminary data.</text>
</comment>
<sequence>MSSGSPEAKACCSKEETIAVQASLIKGTEAASNSKPGYKAFTAPVKEWVSSSSKQAPTKAHSSTSDAPKTIESARHSKASSGLKSVYFKSLDLVTLLIATFTNTSTKRQDACKYVLDSRFKSLCNDASASGGLLFGPDLQKLLREVTENSKISTFAPGVLKNSLTLHSRRRGGGNFTRGQSYRRGNHGQLPHPSSALRGHRRFQNKGNAMPSDKRA</sequence>
<reference evidence="2 3" key="1">
    <citation type="journal article" date="2021" name="Elife">
        <title>Chloroplast acquisition without the gene transfer in kleptoplastic sea slugs, Plakobranchus ocellatus.</title>
        <authorList>
            <person name="Maeda T."/>
            <person name="Takahashi S."/>
            <person name="Yoshida T."/>
            <person name="Shimamura S."/>
            <person name="Takaki Y."/>
            <person name="Nagai Y."/>
            <person name="Toyoda A."/>
            <person name="Suzuki Y."/>
            <person name="Arimoto A."/>
            <person name="Ishii H."/>
            <person name="Satoh N."/>
            <person name="Nishiyama T."/>
            <person name="Hasebe M."/>
            <person name="Maruyama T."/>
            <person name="Minagawa J."/>
            <person name="Obokata J."/>
            <person name="Shigenobu S."/>
        </authorList>
    </citation>
    <scope>NUCLEOTIDE SEQUENCE [LARGE SCALE GENOMIC DNA]</scope>
</reference>
<organism evidence="2 3">
    <name type="scientific">Elysia marginata</name>
    <dbReference type="NCBI Taxonomy" id="1093978"/>
    <lineage>
        <taxon>Eukaryota</taxon>
        <taxon>Metazoa</taxon>
        <taxon>Spiralia</taxon>
        <taxon>Lophotrochozoa</taxon>
        <taxon>Mollusca</taxon>
        <taxon>Gastropoda</taxon>
        <taxon>Heterobranchia</taxon>
        <taxon>Euthyneura</taxon>
        <taxon>Panpulmonata</taxon>
        <taxon>Sacoglossa</taxon>
        <taxon>Placobranchoidea</taxon>
        <taxon>Plakobranchidae</taxon>
        <taxon>Elysia</taxon>
    </lineage>
</organism>
<feature type="region of interest" description="Disordered" evidence="1">
    <location>
        <begin position="168"/>
        <end position="216"/>
    </location>
</feature>
<proteinExistence type="predicted"/>
<evidence type="ECO:0000313" key="2">
    <source>
        <dbReference type="EMBL" id="GFS21477.1"/>
    </source>
</evidence>
<dbReference type="AlphaFoldDB" id="A0AAV4JKF9"/>
<evidence type="ECO:0000256" key="1">
    <source>
        <dbReference type="SAM" id="MobiDB-lite"/>
    </source>
</evidence>
<protein>
    <submittedName>
        <fullName evidence="2">Uncharacterized protein</fullName>
    </submittedName>
</protein>
<dbReference type="EMBL" id="BMAT01013853">
    <property type="protein sequence ID" value="GFS21477.1"/>
    <property type="molecule type" value="Genomic_DNA"/>
</dbReference>
<evidence type="ECO:0000313" key="3">
    <source>
        <dbReference type="Proteomes" id="UP000762676"/>
    </source>
</evidence>
<keyword evidence="3" id="KW-1185">Reference proteome</keyword>
<name>A0AAV4JKF9_9GAST</name>
<gene>
    <name evidence="2" type="ORF">ElyMa_006925900</name>
</gene>
<accession>A0AAV4JKF9</accession>